<gene>
    <name evidence="2" type="ORF">P175DRAFT_0529574</name>
</gene>
<accession>A0A2T5M1U6</accession>
<evidence type="ECO:0000313" key="2">
    <source>
        <dbReference type="EMBL" id="PTU22510.1"/>
    </source>
</evidence>
<organism evidence="2 3">
    <name type="scientific">Aspergillus ochraceoroseus IBT 24754</name>
    <dbReference type="NCBI Taxonomy" id="1392256"/>
    <lineage>
        <taxon>Eukaryota</taxon>
        <taxon>Fungi</taxon>
        <taxon>Dikarya</taxon>
        <taxon>Ascomycota</taxon>
        <taxon>Pezizomycotina</taxon>
        <taxon>Eurotiomycetes</taxon>
        <taxon>Eurotiomycetidae</taxon>
        <taxon>Eurotiales</taxon>
        <taxon>Aspergillaceae</taxon>
        <taxon>Aspergillus</taxon>
        <taxon>Aspergillus subgen. Nidulantes</taxon>
    </lineage>
</organism>
<evidence type="ECO:0000256" key="1">
    <source>
        <dbReference type="ARBA" id="ARBA00007085"/>
    </source>
</evidence>
<evidence type="ECO:0008006" key="4">
    <source>
        <dbReference type="Google" id="ProtNLM"/>
    </source>
</evidence>
<dbReference type="GeneID" id="63816583"/>
<evidence type="ECO:0000313" key="3">
    <source>
        <dbReference type="Proteomes" id="UP000244073"/>
    </source>
</evidence>
<dbReference type="Gene3D" id="3.30.30.10">
    <property type="entry name" value="Knottin, scorpion toxin-like"/>
    <property type="match status" value="1"/>
</dbReference>
<dbReference type="AlphaFoldDB" id="A0A2T5M1U6"/>
<dbReference type="RefSeq" id="XP_040753902.1">
    <property type="nucleotide sequence ID" value="XM_040899701.1"/>
</dbReference>
<reference evidence="2 3" key="1">
    <citation type="journal article" date="2018" name="Proc. Natl. Acad. Sci. U.S.A.">
        <title>Linking secondary metabolites to gene clusters through genome sequencing of six diverse Aspergillus species.</title>
        <authorList>
            <person name="Kaerboelling I."/>
            <person name="Vesth T.C."/>
            <person name="Frisvad J.C."/>
            <person name="Nybo J.L."/>
            <person name="Theobald S."/>
            <person name="Kuo A."/>
            <person name="Bowyer P."/>
            <person name="Matsuda Y."/>
            <person name="Mondo S."/>
            <person name="Lyhne E.K."/>
            <person name="Kogle M.E."/>
            <person name="Clum A."/>
            <person name="Lipzen A."/>
            <person name="Salamov A."/>
            <person name="Ngan C.Y."/>
            <person name="Daum C."/>
            <person name="Chiniquy J."/>
            <person name="Barry K."/>
            <person name="LaButti K."/>
            <person name="Haridas S."/>
            <person name="Simmons B.A."/>
            <person name="Magnuson J.K."/>
            <person name="Mortensen U.H."/>
            <person name="Larsen T.O."/>
            <person name="Grigoriev I.V."/>
            <person name="Baker S.E."/>
            <person name="Andersen M.R."/>
        </authorList>
    </citation>
    <scope>NUCLEOTIDE SEQUENCE [LARGE SCALE GENOMIC DNA]</scope>
    <source>
        <strain evidence="2 3">IBT 24754</strain>
    </source>
</reference>
<dbReference type="InterPro" id="IPR036574">
    <property type="entry name" value="Scorpion_toxin-like_sf"/>
</dbReference>
<dbReference type="VEuPathDB" id="FungiDB:P175DRAFT_0529574"/>
<name>A0A2T5M1U6_9EURO</name>
<dbReference type="EMBL" id="MSFN02000002">
    <property type="protein sequence ID" value="PTU22510.1"/>
    <property type="molecule type" value="Genomic_DNA"/>
</dbReference>
<proteinExistence type="inferred from homology"/>
<sequence length="57" mass="5663">MALPMPIIDALAAVQGSCNVAGGSAAANLACNNNCFLQGGGWKGGYCDAGLICHCTF</sequence>
<dbReference type="Proteomes" id="UP000244073">
    <property type="component" value="Unassembled WGS sequence"/>
</dbReference>
<protein>
    <recommendedName>
        <fullName evidence="4">Invertebrate defensins family profile domain-containing protein</fullName>
    </recommendedName>
</protein>
<comment type="caution">
    <text evidence="2">The sequence shown here is derived from an EMBL/GenBank/DDBJ whole genome shotgun (WGS) entry which is preliminary data.</text>
</comment>
<comment type="similarity">
    <text evidence="1">Belongs to the invertebrate defensin family.</text>
</comment>